<dbReference type="RefSeq" id="WP_179508144.1">
    <property type="nucleotide sequence ID" value="NZ_JACCBY010000002.1"/>
</dbReference>
<feature type="domain" description="HTH tetR-type" evidence="3">
    <location>
        <begin position="9"/>
        <end position="69"/>
    </location>
</feature>
<gene>
    <name evidence="4" type="ORF">HD841_001389</name>
</gene>
<dbReference type="GO" id="GO:0000976">
    <property type="term" value="F:transcription cis-regulatory region binding"/>
    <property type="evidence" value="ECO:0007669"/>
    <property type="project" value="TreeGrafter"/>
</dbReference>
<keyword evidence="5" id="KW-1185">Reference proteome</keyword>
<name>A0A7Y9FLT9_9SPHN</name>
<dbReference type="PANTHER" id="PTHR30055">
    <property type="entry name" value="HTH-TYPE TRANSCRIPTIONAL REGULATOR RUTR"/>
    <property type="match status" value="1"/>
</dbReference>
<dbReference type="GO" id="GO:0003700">
    <property type="term" value="F:DNA-binding transcription factor activity"/>
    <property type="evidence" value="ECO:0007669"/>
    <property type="project" value="TreeGrafter"/>
</dbReference>
<dbReference type="EMBL" id="JACCBY010000002">
    <property type="protein sequence ID" value="NYD89609.1"/>
    <property type="molecule type" value="Genomic_DNA"/>
</dbReference>
<evidence type="ECO:0000256" key="1">
    <source>
        <dbReference type="ARBA" id="ARBA00023125"/>
    </source>
</evidence>
<dbReference type="Pfam" id="PF14246">
    <property type="entry name" value="TetR_C_7"/>
    <property type="match status" value="1"/>
</dbReference>
<dbReference type="SUPFAM" id="SSF46689">
    <property type="entry name" value="Homeodomain-like"/>
    <property type="match status" value="1"/>
</dbReference>
<comment type="caution">
    <text evidence="4">The sequence shown here is derived from an EMBL/GenBank/DDBJ whole genome shotgun (WGS) entry which is preliminary data.</text>
</comment>
<dbReference type="PANTHER" id="PTHR30055:SF146">
    <property type="entry name" value="HTH-TYPE TRANSCRIPTIONAL DUAL REGULATOR CECR"/>
    <property type="match status" value="1"/>
</dbReference>
<dbReference type="PRINTS" id="PR00455">
    <property type="entry name" value="HTHTETR"/>
</dbReference>
<dbReference type="InterPro" id="IPR050109">
    <property type="entry name" value="HTH-type_TetR-like_transc_reg"/>
</dbReference>
<dbReference type="InterPro" id="IPR001647">
    <property type="entry name" value="HTH_TetR"/>
</dbReference>
<dbReference type="PROSITE" id="PS50977">
    <property type="entry name" value="HTH_TETR_2"/>
    <property type="match status" value="1"/>
</dbReference>
<dbReference type="InterPro" id="IPR036271">
    <property type="entry name" value="Tet_transcr_reg_TetR-rel_C_sf"/>
</dbReference>
<dbReference type="AlphaFoldDB" id="A0A7Y9FLT9"/>
<dbReference type="Pfam" id="PF00440">
    <property type="entry name" value="TetR_N"/>
    <property type="match status" value="1"/>
</dbReference>
<dbReference type="InterPro" id="IPR009057">
    <property type="entry name" value="Homeodomain-like_sf"/>
</dbReference>
<accession>A0A7Y9FLT9</accession>
<keyword evidence="1 2" id="KW-0238">DNA-binding</keyword>
<feature type="DNA-binding region" description="H-T-H motif" evidence="2">
    <location>
        <begin position="32"/>
        <end position="51"/>
    </location>
</feature>
<evidence type="ECO:0000313" key="4">
    <source>
        <dbReference type="EMBL" id="NYD89609.1"/>
    </source>
</evidence>
<sequence>MTTPPPPIARIPAQLLDSARDEFLAHGFAEANVGRIATAAGMSKKTIYKYVPSKEALFLGVVHAVVSGPGMVFDVIPADAAPSLRLGAYLRAFAAIAFSPDGVTSYRLMMREGTRFPDVARIYIDTVKQFGVQPLADALTGYAAAGQLAIRDATLAATMLLAMIIADPLREAALGLALPPQGEALDRRVDEAVRVFLYGVAL</sequence>
<evidence type="ECO:0000313" key="5">
    <source>
        <dbReference type="Proteomes" id="UP000517753"/>
    </source>
</evidence>
<dbReference type="Gene3D" id="1.10.357.10">
    <property type="entry name" value="Tetracycline Repressor, domain 2"/>
    <property type="match status" value="1"/>
</dbReference>
<proteinExistence type="predicted"/>
<dbReference type="Proteomes" id="UP000517753">
    <property type="component" value="Unassembled WGS sequence"/>
</dbReference>
<dbReference type="InterPro" id="IPR039536">
    <property type="entry name" value="TetR_C_Proteobacteria"/>
</dbReference>
<evidence type="ECO:0000256" key="2">
    <source>
        <dbReference type="PROSITE-ProRule" id="PRU00335"/>
    </source>
</evidence>
<evidence type="ECO:0000259" key="3">
    <source>
        <dbReference type="PROSITE" id="PS50977"/>
    </source>
</evidence>
<reference evidence="4 5" key="1">
    <citation type="submission" date="2020-08" db="EMBL/GenBank/DDBJ databases">
        <title>The Agave Microbiome: Exploring the role of microbial communities in plant adaptations to desert environments.</title>
        <authorList>
            <person name="Partida-Martinez L.P."/>
        </authorList>
    </citation>
    <scope>NUCLEOTIDE SEQUENCE [LARGE SCALE GENOMIC DNA]</scope>
    <source>
        <strain evidence="4 5">AS2.3</strain>
    </source>
</reference>
<organism evidence="4 5">
    <name type="scientific">Sphingomonas melonis</name>
    <dbReference type="NCBI Taxonomy" id="152682"/>
    <lineage>
        <taxon>Bacteria</taxon>
        <taxon>Pseudomonadati</taxon>
        <taxon>Pseudomonadota</taxon>
        <taxon>Alphaproteobacteria</taxon>
        <taxon>Sphingomonadales</taxon>
        <taxon>Sphingomonadaceae</taxon>
        <taxon>Sphingomonas</taxon>
    </lineage>
</organism>
<dbReference type="SUPFAM" id="SSF48498">
    <property type="entry name" value="Tetracyclin repressor-like, C-terminal domain"/>
    <property type="match status" value="1"/>
</dbReference>
<protein>
    <submittedName>
        <fullName evidence="4">AcrR family transcriptional regulator</fullName>
    </submittedName>
</protein>